<gene>
    <name evidence="13" type="primary">LOC120277899</name>
</gene>
<evidence type="ECO:0000256" key="7">
    <source>
        <dbReference type="ARBA" id="ARBA00022989"/>
    </source>
</evidence>
<dbReference type="RefSeq" id="XP_039140693.1">
    <property type="nucleotide sequence ID" value="XM_039284759.1"/>
</dbReference>
<dbReference type="AlphaFoldDB" id="A0AB40CL42"/>
<protein>
    <submittedName>
        <fullName evidence="13">Sialyltransferase-like protein 1 isoform X2</fullName>
    </submittedName>
</protein>
<dbReference type="GeneID" id="120277899"/>
<evidence type="ECO:0000256" key="10">
    <source>
        <dbReference type="ARBA" id="ARBA00023180"/>
    </source>
</evidence>
<dbReference type="GO" id="GO:0000139">
    <property type="term" value="C:Golgi membrane"/>
    <property type="evidence" value="ECO:0007669"/>
    <property type="project" value="UniProtKB-SubCell"/>
</dbReference>
<dbReference type="InterPro" id="IPR001675">
    <property type="entry name" value="Glyco_trans_29"/>
</dbReference>
<feature type="chain" id="PRO_5044236688" evidence="11">
    <location>
        <begin position="21"/>
        <end position="335"/>
    </location>
</feature>
<dbReference type="CDD" id="cd19952">
    <property type="entry name" value="GT29"/>
    <property type="match status" value="1"/>
</dbReference>
<dbReference type="Pfam" id="PF00777">
    <property type="entry name" value="Glyco_transf_29"/>
    <property type="match status" value="2"/>
</dbReference>
<comment type="subcellular location">
    <subcellularLocation>
        <location evidence="1">Golgi apparatus membrane</location>
        <topology evidence="1">Single-pass type II membrane protein</topology>
    </subcellularLocation>
</comment>
<evidence type="ECO:0000256" key="3">
    <source>
        <dbReference type="ARBA" id="ARBA00022676"/>
    </source>
</evidence>
<evidence type="ECO:0000256" key="8">
    <source>
        <dbReference type="ARBA" id="ARBA00023034"/>
    </source>
</evidence>
<keyword evidence="11" id="KW-0732">Signal</keyword>
<keyword evidence="3" id="KW-0328">Glycosyltransferase</keyword>
<keyword evidence="7" id="KW-1133">Transmembrane helix</keyword>
<evidence type="ECO:0000256" key="11">
    <source>
        <dbReference type="SAM" id="SignalP"/>
    </source>
</evidence>
<accession>A0AB40CL42</accession>
<dbReference type="Gene3D" id="3.90.1480.20">
    <property type="entry name" value="Glycosyl transferase family 29"/>
    <property type="match status" value="2"/>
</dbReference>
<keyword evidence="4" id="KW-0808">Transferase</keyword>
<keyword evidence="6" id="KW-0735">Signal-anchor</keyword>
<evidence type="ECO:0000256" key="1">
    <source>
        <dbReference type="ARBA" id="ARBA00004323"/>
    </source>
</evidence>
<evidence type="ECO:0000256" key="9">
    <source>
        <dbReference type="ARBA" id="ARBA00023136"/>
    </source>
</evidence>
<evidence type="ECO:0000256" key="6">
    <source>
        <dbReference type="ARBA" id="ARBA00022968"/>
    </source>
</evidence>
<organism evidence="12 13">
    <name type="scientific">Dioscorea cayennensis subsp. rotundata</name>
    <name type="common">White Guinea yam</name>
    <name type="synonym">Dioscorea rotundata</name>
    <dbReference type="NCBI Taxonomy" id="55577"/>
    <lineage>
        <taxon>Eukaryota</taxon>
        <taxon>Viridiplantae</taxon>
        <taxon>Streptophyta</taxon>
        <taxon>Embryophyta</taxon>
        <taxon>Tracheophyta</taxon>
        <taxon>Spermatophyta</taxon>
        <taxon>Magnoliopsida</taxon>
        <taxon>Liliopsida</taxon>
        <taxon>Dioscoreales</taxon>
        <taxon>Dioscoreaceae</taxon>
        <taxon>Dioscorea</taxon>
    </lineage>
</organism>
<proteinExistence type="inferred from homology"/>
<name>A0AB40CL42_DIOCR</name>
<keyword evidence="5" id="KW-0812">Transmembrane</keyword>
<comment type="similarity">
    <text evidence="2">Belongs to the glycosyltransferase 29 family.</text>
</comment>
<keyword evidence="8" id="KW-0333">Golgi apparatus</keyword>
<evidence type="ECO:0000256" key="2">
    <source>
        <dbReference type="ARBA" id="ARBA00006003"/>
    </source>
</evidence>
<dbReference type="Proteomes" id="UP001515500">
    <property type="component" value="Chromosome 15"/>
</dbReference>
<evidence type="ECO:0000256" key="5">
    <source>
        <dbReference type="ARBA" id="ARBA00022692"/>
    </source>
</evidence>
<keyword evidence="12" id="KW-1185">Reference proteome</keyword>
<dbReference type="PANTHER" id="PTHR46779:SF1">
    <property type="entry name" value="BETA-1,6-GALACTOSYLTRANSFERASE GALT29A"/>
    <property type="match status" value="1"/>
</dbReference>
<dbReference type="GO" id="GO:0008373">
    <property type="term" value="F:sialyltransferase activity"/>
    <property type="evidence" value="ECO:0007669"/>
    <property type="project" value="InterPro"/>
</dbReference>
<keyword evidence="9" id="KW-0472">Membrane</keyword>
<sequence length="335" mass="37875">MKRSLRVPFSLLLLIALATAVTLLGAARRSIPSQPSGSPFLSPLSAVPNVTLVRLASADVGVEELRKEVDELIDRELPLPGRGRQRSISLYRSGNHLQARPRSMVRLRTTKDFRVLPEFRRLLQGWIRRLRFQPEVMVELADLVKGSIDRHLGRVEGERRRYGSCAVVGNSGILLKSDHGTLIDSHDLVIRLNNARIEGYQRNVGSKTGLSFVNSNILHLCARRIVKYYSLKLFVEETGKAPEEWAKTHDQKLFHYSSGMQAIMLAVGVCDQVSVFGFGKATDAKHHYHTNQKAELDLHDYKAEYVLYQDLVERPQVIPFLKDSGFKVPPVVFYH</sequence>
<dbReference type="InterPro" id="IPR038578">
    <property type="entry name" value="GT29-like_sf"/>
</dbReference>
<feature type="signal peptide" evidence="11">
    <location>
        <begin position="1"/>
        <end position="20"/>
    </location>
</feature>
<reference evidence="13" key="1">
    <citation type="submission" date="2025-08" db="UniProtKB">
        <authorList>
            <consortium name="RefSeq"/>
        </authorList>
    </citation>
    <scope>IDENTIFICATION</scope>
</reference>
<evidence type="ECO:0000256" key="4">
    <source>
        <dbReference type="ARBA" id="ARBA00022679"/>
    </source>
</evidence>
<evidence type="ECO:0000313" key="12">
    <source>
        <dbReference type="Proteomes" id="UP001515500"/>
    </source>
</evidence>
<keyword evidence="10" id="KW-0325">Glycoprotein</keyword>
<evidence type="ECO:0000313" key="13">
    <source>
        <dbReference type="RefSeq" id="XP_039140693.1"/>
    </source>
</evidence>
<dbReference type="PANTHER" id="PTHR46779">
    <property type="entry name" value="BETA-1,6-GALACTOSYLTRANSFERASE GALT29A"/>
    <property type="match status" value="1"/>
</dbReference>